<dbReference type="RefSeq" id="WP_378161719.1">
    <property type="nucleotide sequence ID" value="NZ_JBHSBU010000001.1"/>
</dbReference>
<feature type="transmembrane region" description="Helical" evidence="1">
    <location>
        <begin position="12"/>
        <end position="33"/>
    </location>
</feature>
<evidence type="ECO:0000313" key="2">
    <source>
        <dbReference type="EMBL" id="MFC4158728.1"/>
    </source>
</evidence>
<organism evidence="2 3">
    <name type="scientific">Chitinimonas lacunae</name>
    <dbReference type="NCBI Taxonomy" id="1963018"/>
    <lineage>
        <taxon>Bacteria</taxon>
        <taxon>Pseudomonadati</taxon>
        <taxon>Pseudomonadota</taxon>
        <taxon>Betaproteobacteria</taxon>
        <taxon>Neisseriales</taxon>
        <taxon>Chitinibacteraceae</taxon>
        <taxon>Chitinimonas</taxon>
    </lineage>
</organism>
<accession>A0ABV8MKQ2</accession>
<feature type="transmembrane region" description="Helical" evidence="1">
    <location>
        <begin position="64"/>
        <end position="83"/>
    </location>
</feature>
<dbReference type="EMBL" id="JBHSBU010000001">
    <property type="protein sequence ID" value="MFC4158728.1"/>
    <property type="molecule type" value="Genomic_DNA"/>
</dbReference>
<keyword evidence="3" id="KW-1185">Reference proteome</keyword>
<comment type="caution">
    <text evidence="2">The sequence shown here is derived from an EMBL/GenBank/DDBJ whole genome shotgun (WGS) entry which is preliminary data.</text>
</comment>
<dbReference type="Proteomes" id="UP001595791">
    <property type="component" value="Unassembled WGS sequence"/>
</dbReference>
<keyword evidence="1" id="KW-1133">Transmembrane helix</keyword>
<protein>
    <recommendedName>
        <fullName evidence="4">Cell division protein</fullName>
    </recommendedName>
</protein>
<gene>
    <name evidence="2" type="ORF">ACFOW7_05055</name>
</gene>
<feature type="transmembrane region" description="Helical" evidence="1">
    <location>
        <begin position="95"/>
        <end position="117"/>
    </location>
</feature>
<evidence type="ECO:0000313" key="3">
    <source>
        <dbReference type="Proteomes" id="UP001595791"/>
    </source>
</evidence>
<keyword evidence="1" id="KW-0472">Membrane</keyword>
<proteinExistence type="predicted"/>
<evidence type="ECO:0008006" key="4">
    <source>
        <dbReference type="Google" id="ProtNLM"/>
    </source>
</evidence>
<name>A0ABV8MKQ2_9NEIS</name>
<feature type="transmembrane region" description="Helical" evidence="1">
    <location>
        <begin position="123"/>
        <end position="141"/>
    </location>
</feature>
<keyword evidence="1" id="KW-0812">Transmembrane</keyword>
<reference evidence="3" key="1">
    <citation type="journal article" date="2019" name="Int. J. Syst. Evol. Microbiol.">
        <title>The Global Catalogue of Microorganisms (GCM) 10K type strain sequencing project: providing services to taxonomists for standard genome sequencing and annotation.</title>
        <authorList>
            <consortium name="The Broad Institute Genomics Platform"/>
            <consortium name="The Broad Institute Genome Sequencing Center for Infectious Disease"/>
            <person name="Wu L."/>
            <person name="Ma J."/>
        </authorList>
    </citation>
    <scope>NUCLEOTIDE SEQUENCE [LARGE SCALE GENOMIC DNA]</scope>
    <source>
        <strain evidence="3">LMG 29894</strain>
    </source>
</reference>
<evidence type="ECO:0000256" key="1">
    <source>
        <dbReference type="SAM" id="Phobius"/>
    </source>
</evidence>
<sequence>MSTPSPLRRYAVSCLWLAGLGHIVGGLVLTFGVDSGLFDWYHHDVLSRFWSGPPPSEALAQQRWMVALFGPTIENIGVWLLALSHWGGSQRNPAAWLWLLAGIALWAIQDIAVSLRVGYYPHLWLDLAACAALALPTLWLWRHDRRQSD</sequence>